<dbReference type="Pfam" id="PF01970">
    <property type="entry name" value="TctA"/>
    <property type="match status" value="1"/>
</dbReference>
<dbReference type="InterPro" id="IPR002823">
    <property type="entry name" value="DUF112_TM"/>
</dbReference>
<keyword evidence="4" id="KW-1185">Reference proteome</keyword>
<evidence type="ECO:0000313" key="3">
    <source>
        <dbReference type="EMBL" id="SDH21780.1"/>
    </source>
</evidence>
<keyword evidence="1" id="KW-0812">Transmembrane</keyword>
<evidence type="ECO:0000256" key="1">
    <source>
        <dbReference type="SAM" id="Phobius"/>
    </source>
</evidence>
<proteinExistence type="predicted"/>
<keyword evidence="1" id="KW-0472">Membrane</keyword>
<feature type="transmembrane region" description="Helical" evidence="1">
    <location>
        <begin position="201"/>
        <end position="222"/>
    </location>
</feature>
<feature type="transmembrane region" description="Helical" evidence="1">
    <location>
        <begin position="398"/>
        <end position="416"/>
    </location>
</feature>
<feature type="transmembrane region" description="Helical" evidence="1">
    <location>
        <begin position="43"/>
        <end position="66"/>
    </location>
</feature>
<reference evidence="3 4" key="1">
    <citation type="submission" date="2016-10" db="EMBL/GenBank/DDBJ databases">
        <authorList>
            <person name="de Groot N.N."/>
        </authorList>
    </citation>
    <scope>NUCLEOTIDE SEQUENCE [LARGE SCALE GENOMIC DNA]</scope>
    <source>
        <strain evidence="3 4">DSM 21632</strain>
    </source>
</reference>
<feature type="transmembrane region" description="Helical" evidence="1">
    <location>
        <begin position="137"/>
        <end position="159"/>
    </location>
</feature>
<name>A0A1G8ANC7_9BACI</name>
<sequence>MLDTLLQALLSILNWQHLLALTAGVMIGLLVGSVPGLSGTLALALMVPITYSLSLTVAVVLLTAIYKASTFAGSLTSIMVGTPGTPAAAATLFDGYTLKKKGEGLKAVQMSIFSSVTADMLTDIMLLVAIVPMTALALMFGAPEFLILVLLALISVASISETNTGSLIKNLISGLIGLFIAMIGMEALRGSPRYTFGNSDLLNGIDIMVGVIGLLCLPEVFIQISKRFHKGNEKSNASLTAGGEKAKGLSWKEGIKAVPTILRGAVVGGILGILPGAGPSMGAFLNYQIEHQRSRSRKDKIKVGKGSIRGVAAAESGNSAVSGANLLPLFSFGIPGDAAAAILIGAFMIHGITPGPNIMESTPEIVYAVIFSLIIANLLLAPMAFIYSKFFNIIITKLDTAILYPIILTICLAAAYSIRNSMLDVALVFAFGVAGLFIMKAGFSRVAIIIGLILGGLTELSFGQTLVMGEGSLAILFERPISLVLLLLTLIIFLIPFITKLSQKKSQPTSESEGINQ</sequence>
<gene>
    <name evidence="3" type="ORF">SAMN05192534_102215</name>
</gene>
<dbReference type="PANTHER" id="PTHR35342:SF5">
    <property type="entry name" value="TRICARBOXYLIC TRANSPORT PROTEIN"/>
    <property type="match status" value="1"/>
</dbReference>
<feature type="domain" description="DUF112" evidence="2">
    <location>
        <begin position="18"/>
        <end position="449"/>
    </location>
</feature>
<dbReference type="OrthoDB" id="9781349at2"/>
<dbReference type="AlphaFoldDB" id="A0A1G8ANC7"/>
<feature type="transmembrane region" description="Helical" evidence="1">
    <location>
        <begin position="446"/>
        <end position="468"/>
    </location>
</feature>
<feature type="transmembrane region" description="Helical" evidence="1">
    <location>
        <begin position="480"/>
        <end position="498"/>
    </location>
</feature>
<feature type="transmembrane region" description="Helical" evidence="1">
    <location>
        <begin position="365"/>
        <end position="386"/>
    </location>
</feature>
<feature type="transmembrane region" description="Helical" evidence="1">
    <location>
        <begin position="78"/>
        <end position="98"/>
    </location>
</feature>
<protein>
    <submittedName>
        <fullName evidence="3">Putative tricarboxylic transport membrane protein</fullName>
    </submittedName>
</protein>
<evidence type="ECO:0000259" key="2">
    <source>
        <dbReference type="Pfam" id="PF01970"/>
    </source>
</evidence>
<dbReference type="Proteomes" id="UP000199163">
    <property type="component" value="Unassembled WGS sequence"/>
</dbReference>
<organism evidence="3 4">
    <name type="scientific">Alteribacillus persepolensis</name>
    <dbReference type="NCBI Taxonomy" id="568899"/>
    <lineage>
        <taxon>Bacteria</taxon>
        <taxon>Bacillati</taxon>
        <taxon>Bacillota</taxon>
        <taxon>Bacilli</taxon>
        <taxon>Bacillales</taxon>
        <taxon>Bacillaceae</taxon>
        <taxon>Alteribacillus</taxon>
    </lineage>
</organism>
<feature type="transmembrane region" description="Helical" evidence="1">
    <location>
        <begin position="110"/>
        <end position="131"/>
    </location>
</feature>
<accession>A0A1G8ANC7</accession>
<keyword evidence="1" id="KW-1133">Transmembrane helix</keyword>
<dbReference type="EMBL" id="FNDK01000002">
    <property type="protein sequence ID" value="SDH21780.1"/>
    <property type="molecule type" value="Genomic_DNA"/>
</dbReference>
<feature type="transmembrane region" description="Helical" evidence="1">
    <location>
        <begin position="12"/>
        <end position="31"/>
    </location>
</feature>
<feature type="transmembrane region" description="Helical" evidence="1">
    <location>
        <begin position="326"/>
        <end position="353"/>
    </location>
</feature>
<dbReference type="STRING" id="568899.SAMN05192534_102215"/>
<feature type="transmembrane region" description="Helical" evidence="1">
    <location>
        <begin position="171"/>
        <end position="189"/>
    </location>
</feature>
<dbReference type="RefSeq" id="WP_091271529.1">
    <property type="nucleotide sequence ID" value="NZ_FNDK01000002.1"/>
</dbReference>
<evidence type="ECO:0000313" key="4">
    <source>
        <dbReference type="Proteomes" id="UP000199163"/>
    </source>
</evidence>
<feature type="transmembrane region" description="Helical" evidence="1">
    <location>
        <begin position="422"/>
        <end position="439"/>
    </location>
</feature>
<dbReference type="PANTHER" id="PTHR35342">
    <property type="entry name" value="TRICARBOXYLIC TRANSPORT PROTEIN"/>
    <property type="match status" value="1"/>
</dbReference>